<gene>
    <name evidence="1" type="ORF">UFOVP147_22</name>
</gene>
<organism evidence="1">
    <name type="scientific">uncultured Caudovirales phage</name>
    <dbReference type="NCBI Taxonomy" id="2100421"/>
    <lineage>
        <taxon>Viruses</taxon>
        <taxon>Duplodnaviria</taxon>
        <taxon>Heunggongvirae</taxon>
        <taxon>Uroviricota</taxon>
        <taxon>Caudoviricetes</taxon>
        <taxon>Peduoviridae</taxon>
        <taxon>Maltschvirus</taxon>
        <taxon>Maltschvirus maltsch</taxon>
    </lineage>
</organism>
<name>A0A6J7W8W8_9CAUD</name>
<dbReference type="InterPro" id="IPR057004">
    <property type="entry name" value="Gp90-like"/>
</dbReference>
<dbReference type="Pfam" id="PF23790">
    <property type="entry name" value="Kyano_Gp96"/>
    <property type="match status" value="1"/>
</dbReference>
<reference evidence="1" key="1">
    <citation type="submission" date="2020-05" db="EMBL/GenBank/DDBJ databases">
        <authorList>
            <person name="Chiriac C."/>
            <person name="Salcher M."/>
            <person name="Ghai R."/>
            <person name="Kavagutti S V."/>
        </authorList>
    </citation>
    <scope>NUCLEOTIDE SEQUENCE</scope>
</reference>
<accession>A0A6J7W8W8</accession>
<protein>
    <submittedName>
        <fullName evidence="1">Uncharacterized protein</fullName>
    </submittedName>
</protein>
<sequence>MRTIEKNLIAAVKAGKRYNVANTTFDPVCGVVSLHGNPIAKINGGAMLCSLAGWNTPTTRSRINALANTFGHPGVSTKKGQAFSGGHPVDVRAWF</sequence>
<evidence type="ECO:0000313" key="1">
    <source>
        <dbReference type="EMBL" id="CAB5144612.1"/>
    </source>
</evidence>
<dbReference type="EMBL" id="LR798196">
    <property type="protein sequence ID" value="CAB5144612.1"/>
    <property type="molecule type" value="Genomic_DNA"/>
</dbReference>
<proteinExistence type="predicted"/>